<evidence type="ECO:0000256" key="5">
    <source>
        <dbReference type="SAM" id="Phobius"/>
    </source>
</evidence>
<evidence type="ECO:0000256" key="2">
    <source>
        <dbReference type="ARBA" id="ARBA00022692"/>
    </source>
</evidence>
<keyword evidence="3 5" id="KW-1133">Transmembrane helix</keyword>
<gene>
    <name evidence="7" type="primary">nad2</name>
</gene>
<evidence type="ECO:0000259" key="6">
    <source>
        <dbReference type="Pfam" id="PF00361"/>
    </source>
</evidence>
<organism evidence="7">
    <name type="scientific">Pleurosigma intermedium</name>
    <dbReference type="NCBI Taxonomy" id="197753"/>
    <lineage>
        <taxon>Eukaryota</taxon>
        <taxon>Sar</taxon>
        <taxon>Stramenopiles</taxon>
        <taxon>Ochrophyta</taxon>
        <taxon>Bacillariophyta</taxon>
        <taxon>Bacillariophyceae</taxon>
        <taxon>Bacillariophycidae</taxon>
        <taxon>Naviculales</taxon>
        <taxon>Pleurosigmataceae</taxon>
        <taxon>Pleurosigma</taxon>
    </lineage>
</organism>
<dbReference type="Pfam" id="PF00361">
    <property type="entry name" value="Proton_antipo_M"/>
    <property type="match status" value="2"/>
</dbReference>
<dbReference type="PANTHER" id="PTHR22773">
    <property type="entry name" value="NADH DEHYDROGENASE"/>
    <property type="match status" value="1"/>
</dbReference>
<evidence type="ECO:0000256" key="3">
    <source>
        <dbReference type="ARBA" id="ARBA00022989"/>
    </source>
</evidence>
<feature type="transmembrane region" description="Helical" evidence="5">
    <location>
        <begin position="34"/>
        <end position="53"/>
    </location>
</feature>
<dbReference type="InterPro" id="IPR001750">
    <property type="entry name" value="ND/Mrp_TM"/>
</dbReference>
<feature type="domain" description="NADH:quinone oxidoreductase/Mrp antiporter transmembrane" evidence="6">
    <location>
        <begin position="1310"/>
        <end position="1542"/>
    </location>
</feature>
<dbReference type="GO" id="GO:0016020">
    <property type="term" value="C:membrane"/>
    <property type="evidence" value="ECO:0007669"/>
    <property type="project" value="UniProtKB-SubCell"/>
</dbReference>
<geneLocation type="mitochondrion" evidence="7"/>
<feature type="transmembrane region" description="Helical" evidence="5">
    <location>
        <begin position="73"/>
        <end position="90"/>
    </location>
</feature>
<feature type="transmembrane region" description="Helical" evidence="5">
    <location>
        <begin position="1361"/>
        <end position="1386"/>
    </location>
</feature>
<evidence type="ECO:0000256" key="4">
    <source>
        <dbReference type="ARBA" id="ARBA00023136"/>
    </source>
</evidence>
<keyword evidence="4 5" id="KW-0472">Membrane</keyword>
<feature type="transmembrane region" description="Helical" evidence="5">
    <location>
        <begin position="196"/>
        <end position="219"/>
    </location>
</feature>
<reference evidence="7" key="1">
    <citation type="submission" date="2021-04" db="EMBL/GenBank/DDBJ databases">
        <authorList>
            <person name="Wang Y."/>
            <person name="Liu G."/>
        </authorList>
    </citation>
    <scope>NUCLEOTIDE SEQUENCE</scope>
    <source>
        <strain evidence="7">Qingdao in China</strain>
    </source>
</reference>
<feature type="transmembrane region" description="Helical" evidence="5">
    <location>
        <begin position="1418"/>
        <end position="1439"/>
    </location>
</feature>
<evidence type="ECO:0000313" key="7">
    <source>
        <dbReference type="EMBL" id="QYJ09276.1"/>
    </source>
</evidence>
<feature type="transmembrane region" description="Helical" evidence="5">
    <location>
        <begin position="1445"/>
        <end position="1466"/>
    </location>
</feature>
<proteinExistence type="predicted"/>
<feature type="transmembrane region" description="Helical" evidence="5">
    <location>
        <begin position="164"/>
        <end position="184"/>
    </location>
</feature>
<comment type="subcellular location">
    <subcellularLocation>
        <location evidence="1">Membrane</location>
        <topology evidence="1">Multi-pass membrane protein</topology>
    </subcellularLocation>
</comment>
<sequence>MQKFELQINNILNVHEQYDSILSLNSVLTVLSEYYLATAILSMAIFFSISPKIQSKSFKQTKFSLFSSISFQFNYLAILIIFFYCFLSVKQNFLFLSDFVSFNNSLHNDFISLLAKLIIGISSLIYLIFVQQFLTDQKLNYFEYYILILTSILGLCLLCCSDDLLTAYLAIELQSLSFYVLASFKRNSNYSVESGVKYFILGSFSTIIFLFGSNLIYGLSGSISIVDFKDLFIWVFSANSFFLSFESISKALESFQDKTFKLDDDIKDLQTIYDKFLILKNNTSLNSSDLNNLLLELNGNKTLSPEETIDNNKLNLYQNISQKMIEIANQIDNSSYYYYKNHLDNEKEISSSLQFTKDLLIDSLTQNSAVWFMSDMQNLGNEYEDTLDFKQDLYSINSYSDLLDKFKYNWFFIENPINYSDDLEYMSSILTKNQTVRDIDEFFYFNHLSHSLDMSQEISNPINSINNLDFSEKFILISKKLKLLGYISCEDANLILSEIQILLDTKMLSDNKLLETNLFSENEINLYKTFSEILVENFKKNSSDLEDFKKLDSFAEISNNCSKILLFLDSFYSPVENSINSQCFKDNSVLNNYTDLSSCLSKSLVIDTNKIIFDYLNTIVSFIVYSVNNQDIYMDSDIKNLVINEDLKLNSDKEKLAHLKIIAKKFELFGQKTTLSLQEAKSIFLGSKDLLTSNYYTSEKANLYEVIANSMKSNYNQDSSIFTDRIERLKNSNEFSYLISTFKSSFLELKKTLNGCILALDSSDKKSEIMLDSVLNYSKDSLNIGLLEKNFSFKLFDKQELENLHYNLTLVDKFYDLDSENVLSVYSNKLLNNSNEINLSDLPQIDSEKYYSIYEKCINTFKVKNDSELLCSQIIDNNVVDLVSSKKTWVLEPEIVYYTNIATVFNYMLYYLEPSEFFDNFNNSNINVDNCENNLKLILYKLETFNKETHFSLKETEVLFSLFNKENINFVETSDICHKISEKIQDIFSDEKNSCDDLLLLKFNSLKKLESFNNFESVFSNSLIMLNNTSWNFLKDSNLLSICTNLLEKYVNILSIFSVKEGNVSCFLTDNINSLNHQNSTQEILKDFLTEQNYLIFLKDITIIFNYLPYFLSSNEIYDNFSWLPNYLTNEQKYNFLNFIIFKLKNFNNDFFLTKWEFELLINEMKEIYTNLTDLEKKKLYLELSNILESTFNKSCNDVLFSKLDLSQSENYKEFSSNRQFISEMIGFYSGIKELLVESELKHDIMSKTLSSMYTNENIYLQYNIGSNTNLLLNDIKSIPNNFTQNNELYVISISHILTLFSLFFDFSYNLSETSNFVFDTALIELGVLIVLISLFFKLALSPFHLWSPDVYEGSPSSSTFFFTVISKLSIFVFLLKICYVSFYSIIIDWQFYSLIVAILSILVGSIGGLKQRKFKSILAYSSISNMGLILISFSAGNFEGIKAFFYYFIIYIISGLAVWSIFLLLKLKKKIPSEKHNKDLGDFSLLQELNVILAYASVITLFTIAGIPPMVGFLAKVSVFLSLTEASMYFLALISILSSVIATFFYIRVLKVIFFENVLVGKLFYPTNSKDNIIRSILFFLMLFLFISPALPSFFAYKTTLFLNKNFY</sequence>
<evidence type="ECO:0000256" key="1">
    <source>
        <dbReference type="ARBA" id="ARBA00004141"/>
    </source>
</evidence>
<feature type="transmembrane region" description="Helical" evidence="5">
    <location>
        <begin position="1486"/>
        <end position="1508"/>
    </location>
</feature>
<feature type="transmembrane region" description="Helical" evidence="5">
    <location>
        <begin position="1392"/>
        <end position="1411"/>
    </location>
</feature>
<feature type="transmembrane region" description="Helical" evidence="5">
    <location>
        <begin position="1289"/>
        <end position="1309"/>
    </location>
</feature>
<feature type="transmembrane region" description="Helical" evidence="5">
    <location>
        <begin position="1321"/>
        <end position="1341"/>
    </location>
</feature>
<keyword evidence="2 5" id="KW-0812">Transmembrane</keyword>
<feature type="transmembrane region" description="Helical" evidence="5">
    <location>
        <begin position="1578"/>
        <end position="1598"/>
    </location>
</feature>
<feature type="transmembrane region" description="Helical" evidence="5">
    <location>
        <begin position="1528"/>
        <end position="1548"/>
    </location>
</feature>
<protein>
    <submittedName>
        <fullName evidence="7">NADH dehydrogenase subunit 2</fullName>
    </submittedName>
</protein>
<feature type="domain" description="NADH:quinone oxidoreductase/Mrp antiporter transmembrane" evidence="6">
    <location>
        <begin position="161"/>
        <end position="232"/>
    </location>
</feature>
<feature type="transmembrane region" description="Helical" evidence="5">
    <location>
        <begin position="141"/>
        <end position="158"/>
    </location>
</feature>
<name>A0A8F9R3Y6_9STRA</name>
<dbReference type="EMBL" id="MW861541">
    <property type="protein sequence ID" value="QYJ09276.1"/>
    <property type="molecule type" value="Genomic_DNA"/>
</dbReference>
<feature type="transmembrane region" description="Helical" evidence="5">
    <location>
        <begin position="110"/>
        <end position="129"/>
    </location>
</feature>
<keyword evidence="7" id="KW-0496">Mitochondrion</keyword>
<accession>A0A8F9R3Y6</accession>